<name>A0A6N2SEN1_9FIRM</name>
<dbReference type="AlphaFoldDB" id="A0A6N2SEN1"/>
<gene>
    <name evidence="10" type="primary">macB_1</name>
    <name evidence="10" type="ORF">AULFYP135_00831</name>
</gene>
<feature type="transmembrane region" description="Helical" evidence="7">
    <location>
        <begin position="270"/>
        <end position="294"/>
    </location>
</feature>
<protein>
    <submittedName>
        <fullName evidence="10">Macrolide export ATP-binding/permease protein MacB</fullName>
        <ecNumber evidence="10">3.6.3.-</ecNumber>
    </submittedName>
</protein>
<dbReference type="InterPro" id="IPR025857">
    <property type="entry name" value="MacB_PCD"/>
</dbReference>
<keyword evidence="10" id="KW-0067">ATP-binding</keyword>
<accession>A0A6N2SEN1</accession>
<dbReference type="InterPro" id="IPR003838">
    <property type="entry name" value="ABC3_permease_C"/>
</dbReference>
<evidence type="ECO:0000256" key="6">
    <source>
        <dbReference type="ARBA" id="ARBA00038076"/>
    </source>
</evidence>
<evidence type="ECO:0000259" key="9">
    <source>
        <dbReference type="Pfam" id="PF12704"/>
    </source>
</evidence>
<sequence length="400" mass="43296">MLMLIDSVRCGLRNLGRKRFRSVLTILGISIGVASVVLTASIGEIGRSQINMEIEKMGVGSILISVDGMRHPSAALREEDLPRLQELPSVESTLPVLMKYTDVYMRGLVSKCVAWGVGDGAEETVSMVPIYGRLFDQADMDKQNKVCIVDQNLAEAFYHRSNIVGKTIEVQYDNKTESYEIVGVVESGGNLMQNMLGEYVPSFLYLPYTTMQSASGQDHFDRIAVRAAEGEDPDRVGEEIITQLCQTSGRSESMCTVENMAKQKEGLNRIMDLVTLVLSAIAAISLVVAGLGIMTMMLTSVNERTKEIGIKKSIGASEGIILLEFLIEAFTLSLVGSIIGAGVGLGIVLICCAIGGIPMAINWTLTWAVIGFTVLLGVLFGVYPAAIAAKLRPVDALRFE</sequence>
<comment type="subcellular location">
    <subcellularLocation>
        <location evidence="1">Cell membrane</location>
        <topology evidence="1">Multi-pass membrane protein</topology>
    </subcellularLocation>
</comment>
<keyword evidence="10" id="KW-0378">Hydrolase</keyword>
<feature type="domain" description="MacB-like periplasmic core" evidence="9">
    <location>
        <begin position="22"/>
        <end position="241"/>
    </location>
</feature>
<feature type="transmembrane region" description="Helical" evidence="7">
    <location>
        <begin position="367"/>
        <end position="389"/>
    </location>
</feature>
<dbReference type="GO" id="GO:0005524">
    <property type="term" value="F:ATP binding"/>
    <property type="evidence" value="ECO:0007669"/>
    <property type="project" value="UniProtKB-KW"/>
</dbReference>
<dbReference type="PANTHER" id="PTHR30572:SF4">
    <property type="entry name" value="ABC TRANSPORTER PERMEASE YTRF"/>
    <property type="match status" value="1"/>
</dbReference>
<keyword evidence="10" id="KW-0547">Nucleotide-binding</keyword>
<evidence type="ECO:0000256" key="1">
    <source>
        <dbReference type="ARBA" id="ARBA00004651"/>
    </source>
</evidence>
<comment type="similarity">
    <text evidence="6">Belongs to the ABC-4 integral membrane protein family.</text>
</comment>
<keyword evidence="3 7" id="KW-0812">Transmembrane</keyword>
<evidence type="ECO:0000256" key="3">
    <source>
        <dbReference type="ARBA" id="ARBA00022692"/>
    </source>
</evidence>
<dbReference type="Pfam" id="PF02687">
    <property type="entry name" value="FtsX"/>
    <property type="match status" value="1"/>
</dbReference>
<keyword evidence="5 7" id="KW-0472">Membrane</keyword>
<dbReference type="InterPro" id="IPR050250">
    <property type="entry name" value="Macrolide_Exporter_MacB"/>
</dbReference>
<dbReference type="GO" id="GO:0022857">
    <property type="term" value="F:transmembrane transporter activity"/>
    <property type="evidence" value="ECO:0007669"/>
    <property type="project" value="TreeGrafter"/>
</dbReference>
<keyword evidence="4 7" id="KW-1133">Transmembrane helix</keyword>
<evidence type="ECO:0000256" key="2">
    <source>
        <dbReference type="ARBA" id="ARBA00022475"/>
    </source>
</evidence>
<evidence type="ECO:0000256" key="4">
    <source>
        <dbReference type="ARBA" id="ARBA00022989"/>
    </source>
</evidence>
<evidence type="ECO:0000256" key="7">
    <source>
        <dbReference type="SAM" id="Phobius"/>
    </source>
</evidence>
<keyword evidence="2" id="KW-1003">Cell membrane</keyword>
<feature type="transmembrane region" description="Helical" evidence="7">
    <location>
        <begin position="342"/>
        <end position="361"/>
    </location>
</feature>
<reference evidence="10" key="1">
    <citation type="submission" date="2019-11" db="EMBL/GenBank/DDBJ databases">
        <authorList>
            <person name="Feng L."/>
        </authorList>
    </citation>
    <scope>NUCLEOTIDE SEQUENCE</scope>
    <source>
        <strain evidence="10">AundefinedLFYP135</strain>
    </source>
</reference>
<organism evidence="10">
    <name type="scientific">uncultured Anaerotruncus sp</name>
    <dbReference type="NCBI Taxonomy" id="905011"/>
    <lineage>
        <taxon>Bacteria</taxon>
        <taxon>Bacillati</taxon>
        <taxon>Bacillota</taxon>
        <taxon>Clostridia</taxon>
        <taxon>Eubacteriales</taxon>
        <taxon>Oscillospiraceae</taxon>
        <taxon>Anaerotruncus</taxon>
        <taxon>environmental samples</taxon>
    </lineage>
</organism>
<feature type="transmembrane region" description="Helical" evidence="7">
    <location>
        <begin position="20"/>
        <end position="42"/>
    </location>
</feature>
<proteinExistence type="inferred from homology"/>
<dbReference type="EMBL" id="CACRSL010000003">
    <property type="protein sequence ID" value="VYS90070.1"/>
    <property type="molecule type" value="Genomic_DNA"/>
</dbReference>
<dbReference type="EC" id="3.6.3.-" evidence="10"/>
<feature type="domain" description="ABC3 transporter permease C-terminal" evidence="8">
    <location>
        <begin position="280"/>
        <end position="391"/>
    </location>
</feature>
<dbReference type="GO" id="GO:0016787">
    <property type="term" value="F:hydrolase activity"/>
    <property type="evidence" value="ECO:0007669"/>
    <property type="project" value="UniProtKB-KW"/>
</dbReference>
<evidence type="ECO:0000259" key="8">
    <source>
        <dbReference type="Pfam" id="PF02687"/>
    </source>
</evidence>
<evidence type="ECO:0000256" key="5">
    <source>
        <dbReference type="ARBA" id="ARBA00023136"/>
    </source>
</evidence>
<dbReference type="PANTHER" id="PTHR30572">
    <property type="entry name" value="MEMBRANE COMPONENT OF TRANSPORTER-RELATED"/>
    <property type="match status" value="1"/>
</dbReference>
<evidence type="ECO:0000313" key="10">
    <source>
        <dbReference type="EMBL" id="VYS90070.1"/>
    </source>
</evidence>
<dbReference type="Pfam" id="PF12704">
    <property type="entry name" value="MacB_PCD"/>
    <property type="match status" value="1"/>
</dbReference>
<dbReference type="GO" id="GO:0005886">
    <property type="term" value="C:plasma membrane"/>
    <property type="evidence" value="ECO:0007669"/>
    <property type="project" value="UniProtKB-SubCell"/>
</dbReference>